<comment type="similarity">
    <text evidence="2 16">Belongs to the complex I subunit 4 family.</text>
</comment>
<keyword evidence="9 16" id="KW-0249">Electron transport</keyword>
<dbReference type="Pfam" id="PF00361">
    <property type="entry name" value="Proton_antipo_M"/>
    <property type="match status" value="1"/>
</dbReference>
<feature type="transmembrane region" description="Helical" evidence="16">
    <location>
        <begin position="177"/>
        <end position="198"/>
    </location>
</feature>
<evidence type="ECO:0000256" key="13">
    <source>
        <dbReference type="ARBA" id="ARBA00023128"/>
    </source>
</evidence>
<evidence type="ECO:0000256" key="15">
    <source>
        <dbReference type="ARBA" id="ARBA00049551"/>
    </source>
</evidence>
<comment type="function">
    <text evidence="16">Core subunit of the mitochondrial membrane respiratory chain NADH dehydrogenase (Complex I) which catalyzes electron transfer from NADH through the respiratory chain, using ubiquinone as an electron acceptor. Essential for the catalytic activity and assembly of complex I.</text>
</comment>
<feature type="transmembrane region" description="Helical" evidence="16">
    <location>
        <begin position="292"/>
        <end position="313"/>
    </location>
</feature>
<dbReference type="PANTHER" id="PTHR43507:SF20">
    <property type="entry name" value="NADH-UBIQUINONE OXIDOREDUCTASE CHAIN 4"/>
    <property type="match status" value="1"/>
</dbReference>
<sequence length="435" mass="48250">MTMSLIIGTIILMMIGKMEAAMAGLSVLLMFIMVYGVANAAESVEIMGCFNYDYVVLMLVSLTMFIMVLSLMMSTVERKQEYNLFMLSINLFLIMSFLVSSFFLFFFFFESSLFPLLMVIVGWGYQPERLQAGAYMIIYTVFGSLFFLFGISYLFILGYSDSMISMVSFVNKSLLSLWWLFILGFLVKLPMYPFHLWLPKAHVEAPVAGSMVLAGVVLKLGGYGLLRFVGLVGMKSFSFSVSLLLLVCLMGGFYASLVCLRQVDLKCLVAYSSVAHMSLVLLGIISNSDLGVMGALLIMVGHGLCSSGLFGYVNTIYKVSNSRMLMMNKGVLIISPVSAMVCFLLSSSNMAAPPSLNLAGEVFIYGVASWVSKVLLMCVMLISFMSACYSLYFYSSCSHGKTSGYSVSNFFISECEMVVLLMHWLPLNFLFLFIP</sequence>
<feature type="transmembrane region" description="Helical" evidence="16">
    <location>
        <begin position="205"/>
        <end position="225"/>
    </location>
</feature>
<dbReference type="GO" id="GO:0008137">
    <property type="term" value="F:NADH dehydrogenase (ubiquinone) activity"/>
    <property type="evidence" value="ECO:0007669"/>
    <property type="project" value="UniProtKB-UniRule"/>
</dbReference>
<feature type="transmembrane region" description="Helical" evidence="16">
    <location>
        <begin position="105"/>
        <end position="125"/>
    </location>
</feature>
<dbReference type="GO" id="GO:0042773">
    <property type="term" value="P:ATP synthesis coupled electron transport"/>
    <property type="evidence" value="ECO:0007669"/>
    <property type="project" value="InterPro"/>
</dbReference>
<dbReference type="GO" id="GO:0048039">
    <property type="term" value="F:ubiquinone binding"/>
    <property type="evidence" value="ECO:0007669"/>
    <property type="project" value="TreeGrafter"/>
</dbReference>
<accession>A0A516EZG9</accession>
<comment type="subcellular location">
    <subcellularLocation>
        <location evidence="1 16">Mitochondrion membrane</location>
        <topology evidence="1 16">Multi-pass membrane protein</topology>
    </subcellularLocation>
</comment>
<feature type="transmembrane region" description="Helical" evidence="16">
    <location>
        <begin position="237"/>
        <end position="260"/>
    </location>
</feature>
<feature type="transmembrane region" description="Helical" evidence="16">
    <location>
        <begin position="367"/>
        <end position="394"/>
    </location>
</feature>
<organism evidence="18">
    <name type="scientific">Gregariella coralliophaga</name>
    <dbReference type="NCBI Taxonomy" id="2590089"/>
    <lineage>
        <taxon>Eukaryota</taxon>
        <taxon>Metazoa</taxon>
        <taxon>Spiralia</taxon>
        <taxon>Lophotrochozoa</taxon>
        <taxon>Mollusca</taxon>
        <taxon>Bivalvia</taxon>
        <taxon>Autobranchia</taxon>
        <taxon>Pteriomorphia</taxon>
        <taxon>Mytilida</taxon>
        <taxon>Mytiloidea</taxon>
        <taxon>Mytilidae</taxon>
        <taxon>Crenellinae</taxon>
        <taxon>Gregariella</taxon>
    </lineage>
</organism>
<feature type="transmembrane region" description="Helical" evidence="16">
    <location>
        <begin position="137"/>
        <end position="157"/>
    </location>
</feature>
<evidence type="ECO:0000256" key="6">
    <source>
        <dbReference type="ARBA" id="ARBA00022660"/>
    </source>
</evidence>
<evidence type="ECO:0000256" key="11">
    <source>
        <dbReference type="ARBA" id="ARBA00023027"/>
    </source>
</evidence>
<keyword evidence="6 16" id="KW-0679">Respiratory chain</keyword>
<dbReference type="GO" id="GO:0031966">
    <property type="term" value="C:mitochondrial membrane"/>
    <property type="evidence" value="ECO:0007669"/>
    <property type="project" value="UniProtKB-SubCell"/>
</dbReference>
<feature type="transmembrane region" description="Helical" evidence="16">
    <location>
        <begin position="50"/>
        <end position="70"/>
    </location>
</feature>
<evidence type="ECO:0000256" key="9">
    <source>
        <dbReference type="ARBA" id="ARBA00022982"/>
    </source>
</evidence>
<feature type="transmembrane region" description="Helical" evidence="16">
    <location>
        <begin position="325"/>
        <end position="347"/>
    </location>
</feature>
<feature type="transmembrane region" description="Helical" evidence="16">
    <location>
        <begin position="267"/>
        <end position="286"/>
    </location>
</feature>
<keyword evidence="10 16" id="KW-1133">Transmembrane helix</keyword>
<keyword evidence="7 16" id="KW-0812">Transmembrane</keyword>
<geneLocation type="mitochondrion" evidence="18"/>
<proteinExistence type="inferred from homology"/>
<dbReference type="GO" id="GO:0003954">
    <property type="term" value="F:NADH dehydrogenase activity"/>
    <property type="evidence" value="ECO:0007669"/>
    <property type="project" value="TreeGrafter"/>
</dbReference>
<dbReference type="AlphaFoldDB" id="A0A516EZG9"/>
<evidence type="ECO:0000256" key="3">
    <source>
        <dbReference type="ARBA" id="ARBA00012944"/>
    </source>
</evidence>
<reference evidence="18" key="1">
    <citation type="journal article" date="2019" name="Mol. Phylogenet. Evol.">
        <title>A mitochondrial genome phylogeny of Mytilidae (Bivalvia: Mytilida).</title>
        <authorList>
            <person name="Lee Y."/>
            <person name="Kwak H."/>
            <person name="Shin J."/>
            <person name="Kim S.C."/>
            <person name="Kim T."/>
            <person name="Park J.K."/>
        </authorList>
    </citation>
    <scope>NUCLEOTIDE SEQUENCE</scope>
</reference>
<dbReference type="PANTHER" id="PTHR43507">
    <property type="entry name" value="NADH-UBIQUINONE OXIDOREDUCTASE CHAIN 4"/>
    <property type="match status" value="1"/>
</dbReference>
<evidence type="ECO:0000256" key="16">
    <source>
        <dbReference type="RuleBase" id="RU003297"/>
    </source>
</evidence>
<protein>
    <recommendedName>
        <fullName evidence="4 16">NADH-ubiquinone oxidoreductase chain 4</fullName>
        <ecNumber evidence="3 16">7.1.1.2</ecNumber>
    </recommendedName>
</protein>
<evidence type="ECO:0000256" key="10">
    <source>
        <dbReference type="ARBA" id="ARBA00022989"/>
    </source>
</evidence>
<comment type="catalytic activity">
    <reaction evidence="15 16">
        <text>a ubiquinone + NADH + 5 H(+)(in) = a ubiquinol + NAD(+) + 4 H(+)(out)</text>
        <dbReference type="Rhea" id="RHEA:29091"/>
        <dbReference type="Rhea" id="RHEA-COMP:9565"/>
        <dbReference type="Rhea" id="RHEA-COMP:9566"/>
        <dbReference type="ChEBI" id="CHEBI:15378"/>
        <dbReference type="ChEBI" id="CHEBI:16389"/>
        <dbReference type="ChEBI" id="CHEBI:17976"/>
        <dbReference type="ChEBI" id="CHEBI:57540"/>
        <dbReference type="ChEBI" id="CHEBI:57945"/>
        <dbReference type="EC" id="7.1.1.2"/>
    </reaction>
</comment>
<evidence type="ECO:0000313" key="18">
    <source>
        <dbReference type="EMBL" id="QDO71893.1"/>
    </source>
</evidence>
<feature type="domain" description="NADH:quinone oxidoreductase/Mrp antiporter transmembrane" evidence="17">
    <location>
        <begin position="101"/>
        <end position="384"/>
    </location>
</feature>
<keyword evidence="13 16" id="KW-0496">Mitochondrion</keyword>
<dbReference type="InterPro" id="IPR001750">
    <property type="entry name" value="ND/Mrp_TM"/>
</dbReference>
<keyword evidence="11 16" id="KW-0520">NAD</keyword>
<evidence type="ECO:0000256" key="2">
    <source>
        <dbReference type="ARBA" id="ARBA00009025"/>
    </source>
</evidence>
<evidence type="ECO:0000256" key="14">
    <source>
        <dbReference type="ARBA" id="ARBA00023136"/>
    </source>
</evidence>
<dbReference type="GO" id="GO:0015990">
    <property type="term" value="P:electron transport coupled proton transport"/>
    <property type="evidence" value="ECO:0007669"/>
    <property type="project" value="TreeGrafter"/>
</dbReference>
<dbReference type="InterPro" id="IPR003918">
    <property type="entry name" value="NADH_UbQ_OxRdtase"/>
</dbReference>
<keyword evidence="8" id="KW-1278">Translocase</keyword>
<evidence type="ECO:0000256" key="4">
    <source>
        <dbReference type="ARBA" id="ARBA00021006"/>
    </source>
</evidence>
<evidence type="ECO:0000256" key="7">
    <source>
        <dbReference type="ARBA" id="ARBA00022692"/>
    </source>
</evidence>
<evidence type="ECO:0000256" key="1">
    <source>
        <dbReference type="ARBA" id="ARBA00004225"/>
    </source>
</evidence>
<dbReference type="EMBL" id="MK721545">
    <property type="protein sequence ID" value="QDO71893.1"/>
    <property type="molecule type" value="Genomic_DNA"/>
</dbReference>
<keyword evidence="14 16" id="KW-0472">Membrane</keyword>
<keyword evidence="5 16" id="KW-0813">Transport</keyword>
<keyword evidence="12 16" id="KW-0830">Ubiquinone</keyword>
<evidence type="ECO:0000256" key="12">
    <source>
        <dbReference type="ARBA" id="ARBA00023075"/>
    </source>
</evidence>
<evidence type="ECO:0000256" key="5">
    <source>
        <dbReference type="ARBA" id="ARBA00022448"/>
    </source>
</evidence>
<feature type="transmembrane region" description="Helical" evidence="16">
    <location>
        <begin position="82"/>
        <end position="99"/>
    </location>
</feature>
<gene>
    <name evidence="18" type="primary">nad4</name>
</gene>
<feature type="transmembrane region" description="Helical" evidence="16">
    <location>
        <begin position="415"/>
        <end position="434"/>
    </location>
</feature>
<evidence type="ECO:0000256" key="8">
    <source>
        <dbReference type="ARBA" id="ARBA00022967"/>
    </source>
</evidence>
<dbReference type="EC" id="7.1.1.2" evidence="3 16"/>
<name>A0A516EZG9_9BIVA</name>
<dbReference type="PRINTS" id="PR01437">
    <property type="entry name" value="NUOXDRDTASE4"/>
</dbReference>
<evidence type="ECO:0000259" key="17">
    <source>
        <dbReference type="Pfam" id="PF00361"/>
    </source>
</evidence>